<evidence type="ECO:0000313" key="3">
    <source>
        <dbReference type="Proteomes" id="UP000442535"/>
    </source>
</evidence>
<evidence type="ECO:0000313" key="2">
    <source>
        <dbReference type="EMBL" id="MST48959.1"/>
    </source>
</evidence>
<reference evidence="2 3" key="1">
    <citation type="submission" date="2019-08" db="EMBL/GenBank/DDBJ databases">
        <title>In-depth cultivation of the pig gut microbiome towards novel bacterial diversity and tailored functional studies.</title>
        <authorList>
            <person name="Wylensek D."/>
            <person name="Hitch T.C.A."/>
            <person name="Clavel T."/>
        </authorList>
    </citation>
    <scope>NUCLEOTIDE SEQUENCE [LARGE SCALE GENOMIC DNA]</scope>
    <source>
        <strain evidence="2 3">RF-GAM-744-WT-7</strain>
    </source>
</reference>
<dbReference type="SUPFAM" id="SSF140731">
    <property type="entry name" value="PA2201 C-terminal domain-like"/>
    <property type="match status" value="1"/>
</dbReference>
<dbReference type="Gene3D" id="1.10.3920.10">
    <property type="entry name" value="PA2201 C-terminal domain-like"/>
    <property type="match status" value="1"/>
</dbReference>
<dbReference type="AlphaFoldDB" id="A0A7K0K0L2"/>
<dbReference type="InterPro" id="IPR015025">
    <property type="entry name" value="PoNi_C"/>
</dbReference>
<accession>A0A7K0K0L2</accession>
<protein>
    <submittedName>
        <fullName evidence="2">DUF1911 domain-containing protein</fullName>
    </submittedName>
</protein>
<comment type="caution">
    <text evidence="2">The sequence shown here is derived from an EMBL/GenBank/DDBJ whole genome shotgun (WGS) entry which is preliminary data.</text>
</comment>
<dbReference type="Proteomes" id="UP000442535">
    <property type="component" value="Unassembled WGS sequence"/>
</dbReference>
<evidence type="ECO:0000259" key="1">
    <source>
        <dbReference type="Pfam" id="PF08929"/>
    </source>
</evidence>
<gene>
    <name evidence="2" type="ORF">FYJ63_01600</name>
</gene>
<dbReference type="RefSeq" id="WP_154543164.1">
    <property type="nucleotide sequence ID" value="NZ_VUMY01000002.1"/>
</dbReference>
<keyword evidence="3" id="KW-1185">Reference proteome</keyword>
<organism evidence="2 3">
    <name type="scientific">Mobiluncus porci</name>
    <dbReference type="NCBI Taxonomy" id="2652278"/>
    <lineage>
        <taxon>Bacteria</taxon>
        <taxon>Bacillati</taxon>
        <taxon>Actinomycetota</taxon>
        <taxon>Actinomycetes</taxon>
        <taxon>Actinomycetales</taxon>
        <taxon>Actinomycetaceae</taxon>
        <taxon>Mobiluncus</taxon>
    </lineage>
</organism>
<dbReference type="Pfam" id="PF08929">
    <property type="entry name" value="PoNi_C"/>
    <property type="match status" value="1"/>
</dbReference>
<feature type="domain" description="PoNi C-terminal" evidence="1">
    <location>
        <begin position="125"/>
        <end position="230"/>
    </location>
</feature>
<name>A0A7K0K0L2_9ACTO</name>
<sequence>MVRDNLMDEDYFRNFVSESLDLRNFTRDGVVRAEGEGDAAKRRRMFNANVICLFDLFYGKYSAGYDLEELQGLFEEILELMPAYWGERTTSLQMSDMMSWAVLFEASPEQFRILDDLVRSVGRADALTEFYAAWMFEGKVEMGSDFSYGFPYTGLKPIVDHPETAAENLKKWLEKDWYKGHSEDYWYDRHKHPEYKTYAGYWSFEAGAVMKILGVDDSILKDTAYYPYDLVHYRRG</sequence>
<proteinExistence type="predicted"/>
<dbReference type="EMBL" id="VUMY01000002">
    <property type="protein sequence ID" value="MST48959.1"/>
    <property type="molecule type" value="Genomic_DNA"/>
</dbReference>
<dbReference type="InterPro" id="IPR028983">
    <property type="entry name" value="PA2201-like_C"/>
</dbReference>